<name>A0ABS2W745_9GAMM</name>
<comment type="caution">
    <text evidence="2">The sequence shown here is derived from an EMBL/GenBank/DDBJ whole genome shotgun (WGS) entry which is preliminary data.</text>
</comment>
<keyword evidence="1" id="KW-0732">Signal</keyword>
<dbReference type="InterPro" id="IPR012334">
    <property type="entry name" value="Pectin_lyas_fold"/>
</dbReference>
<feature type="chain" id="PRO_5046897103" evidence="1">
    <location>
        <begin position="38"/>
        <end position="1959"/>
    </location>
</feature>
<dbReference type="InterPro" id="IPR006626">
    <property type="entry name" value="PbH1"/>
</dbReference>
<evidence type="ECO:0000256" key="1">
    <source>
        <dbReference type="SAM" id="SignalP"/>
    </source>
</evidence>
<dbReference type="Proteomes" id="UP000760472">
    <property type="component" value="Unassembled WGS sequence"/>
</dbReference>
<keyword evidence="3" id="KW-1185">Reference proteome</keyword>
<dbReference type="SUPFAM" id="SSF51126">
    <property type="entry name" value="Pectin lyase-like"/>
    <property type="match status" value="1"/>
</dbReference>
<dbReference type="RefSeq" id="WP_205208767.1">
    <property type="nucleotide sequence ID" value="NZ_JAFFZO010000001.1"/>
</dbReference>
<reference evidence="2 3" key="1">
    <citation type="submission" date="2021-02" db="EMBL/GenBank/DDBJ databases">
        <title>A novel species of genus Amphritea isolated from a fishpond in China.</title>
        <authorList>
            <person name="Lu H."/>
        </authorList>
    </citation>
    <scope>NUCLEOTIDE SEQUENCE [LARGE SCALE GENOMIC DNA]</scope>
    <source>
        <strain evidence="2 3">RP18W</strain>
    </source>
</reference>
<evidence type="ECO:0000313" key="3">
    <source>
        <dbReference type="Proteomes" id="UP000760472"/>
    </source>
</evidence>
<sequence>MSCFKKLKRQCGDGAHKAAIGCSLLFASFLAVSPVQAQTVNINVVTPDPANPDNFLPVDGFRWLIEEDNTWNIKPGVATGKTLATGFHSSHSPVIAKGESAMGNQSPVSSPDLDPAKRYFLSVTPHSGYTIGGAEINEGATDVEVVVNPLPLPTAQFSVLVFEDFSPINGAPDLPEENPATSINPSRINEPDGGHFDPTQFRVLVEEAGGRYGATGGPVSQDAFGNPLGTEYQYDAQGNAVLDVDGSPIIVSLGDGIIHPGADGYVVVKNLPPAKYGVIVTPPTGKGWIQTSTIEGTAVIDVWPAANEPSYFVEFGPPGFHAFLGFTKQVEDTAYKTDNAGTATITGQVVNNHMSRPPELAFYNGDPTPGCWVGLNRAPNLSAIDVQPCNDNSEFTFSNVPAGDYTIAIWDTNLDIVIAQKNVTVPATPNALVDLAELPVFNWFARLSASVFNDENQNGFRDPGETNLGADASAVNLRFRNGTIYQSFPIDTEGEAPFDEVFPFFHWLVAEVDFATLKATGATYVVDNGGEVRPDAGWDDPTFDKLNPQPQFCTQARIDVAVDMGDTACIGATAGDPAINPNTGNNLSTTLQGQILTLGMQDFLGQTNRLEFGKRHYPDGENGGISGIIYYAITRAENDPRFAVGEEWEPGIPRVQVNLYKDAENDGLIDTAGGGNAPRVNGVSQHTPPDIDLYPLGNFPGPEDTDRNGNGSFDLGDAIQVTYADSWDDSNPTACQGDSFTAHPELAPNGAFTTDCYDGLRNFNQITNGVFDGGYAFSDLQKGAYIVEAVLPAGYELVKEEDRNVDYGDTYVPAPLQLPPECIGDNHTVPPYMSYLTDANGAPLVTGSTPDAAPFAGQTRPLCDRKSVLLTTGKNAAADFFMFTDVPIAAHVVGGILDDTANEFDPNSPNFGEKYAPPWLPVSFKDWTGREILRTYSDEWGHFNALLPSTYSVNLPMPTGVSPNMLTACMNDASPVYNPVTGKLEADPFHDPQYSQFCYTFQYMPGSTTYLDTPVVPVAAFAGPNQFPLDCALPTQTPGILKVESTNASTGPAVVEGDTVTITSQGIVQVPNPEFDGTANTTKTVARDYGFGTSGTLTLGGTPITNAIWSNETITFDVPAGASTGQLEITSATGEKSVNSVTLNILAPGETVTTVYPTNNLSGTPIQDAIDAANPGDLILVSPGDYHELVIMHKPVRLQGFGAASTTINAVRAPALKLQNWRDKVYQLAVDLAFDLLPGQTLGGLNIVDQVPIFGTEEGPAILVVGNVGEYAGNQSRIDGLGITGAIDGGGIFVGGYVDNLEISNNKVYTNSGNFGGGIRVGYPDLVTTVNDASVHVDAQNNNINIHNNQINQNGGNGGVGGGVALYTGSDNYQITSNMLCGNFSMGSGAGIGHLGLSNNGVIANNTIAYNQTFNQGLEVHGGGIYIAGKEGLANAVGGVSQTPGSGSVLIEGNMIMGNQAGAGSGGGVKLSFINGADVEANPATSSLWHSIRLYDNIIVNNVAGRDGGGVSIHDASAVSMVHNTIAYNDSTATTALSMNPAVGVTRDSSPQPGAGVASHLHTADLASATGQSFSDPEMVNNIILRNRSFYWFINGANAPQTFGLVPDIGNGDAPVYSDIAVVDNTALTLHPKNTLLTNIAENQVYRADPADGNWIAGPNHKIFIDPLENGQPGQTLQQQEQTTSINIAAALDEGGNFIDVRFGPLTLDPTLRGNYRLDNNSSNRAIDRGQADILIGNANLSDADFYGTPRFYGSAPEIGAEELALGAIPVAVDDVRRVNRSGPIGDLQAYTLNIQNLLNNDIDTINWQAAVPVTGSETGGGVLSWNDPLARQFTFRTPTGSASVGQFSFQYKASASPLANAATVTLNKDISVDQALAIHQPNSDISWSLRGWTTFAPGTPVSIYLNGTATGTPFQNTIVRPNGRWTYGDSQGPATTGVTEVSVRIGNRVLNHIPLEIR</sequence>
<dbReference type="Gene3D" id="2.160.20.10">
    <property type="entry name" value="Single-stranded right-handed beta-helix, Pectin lyase-like"/>
    <property type="match status" value="1"/>
</dbReference>
<evidence type="ECO:0000313" key="2">
    <source>
        <dbReference type="EMBL" id="MBN0987529.1"/>
    </source>
</evidence>
<feature type="signal peptide" evidence="1">
    <location>
        <begin position="1"/>
        <end position="37"/>
    </location>
</feature>
<dbReference type="InterPro" id="IPR011050">
    <property type="entry name" value="Pectin_lyase_fold/virulence"/>
</dbReference>
<protein>
    <submittedName>
        <fullName evidence="2">Uncharacterized protein</fullName>
    </submittedName>
</protein>
<dbReference type="EMBL" id="JAFFZP010000011">
    <property type="protein sequence ID" value="MBN0987529.1"/>
    <property type="molecule type" value="Genomic_DNA"/>
</dbReference>
<gene>
    <name evidence="2" type="ORF">JW498_09160</name>
</gene>
<accession>A0ABS2W745</accession>
<proteinExistence type="predicted"/>
<dbReference type="SMART" id="SM00710">
    <property type="entry name" value="PbH1"/>
    <property type="match status" value="5"/>
</dbReference>
<organism evidence="2 3">
    <name type="scientific">Amphritea pacifica</name>
    <dbReference type="NCBI Taxonomy" id="2811233"/>
    <lineage>
        <taxon>Bacteria</taxon>
        <taxon>Pseudomonadati</taxon>
        <taxon>Pseudomonadota</taxon>
        <taxon>Gammaproteobacteria</taxon>
        <taxon>Oceanospirillales</taxon>
        <taxon>Oceanospirillaceae</taxon>
        <taxon>Amphritea</taxon>
    </lineage>
</organism>